<dbReference type="InterPro" id="IPR003593">
    <property type="entry name" value="AAA+_ATPase"/>
</dbReference>
<evidence type="ECO:0000313" key="6">
    <source>
        <dbReference type="Proteomes" id="UP000824088"/>
    </source>
</evidence>
<feature type="domain" description="ABC transporter" evidence="4">
    <location>
        <begin position="4"/>
        <end position="235"/>
    </location>
</feature>
<proteinExistence type="predicted"/>
<evidence type="ECO:0000256" key="3">
    <source>
        <dbReference type="ARBA" id="ARBA00022840"/>
    </source>
</evidence>
<keyword evidence="2" id="KW-0547">Nucleotide-binding</keyword>
<evidence type="ECO:0000256" key="1">
    <source>
        <dbReference type="ARBA" id="ARBA00022448"/>
    </source>
</evidence>
<dbReference type="PANTHER" id="PTHR24220">
    <property type="entry name" value="IMPORT ATP-BINDING PROTEIN"/>
    <property type="match status" value="1"/>
</dbReference>
<keyword evidence="3 5" id="KW-0067">ATP-binding</keyword>
<keyword evidence="1" id="KW-0813">Transport</keyword>
<evidence type="ECO:0000259" key="4">
    <source>
        <dbReference type="PROSITE" id="PS50893"/>
    </source>
</evidence>
<dbReference type="InterPro" id="IPR015854">
    <property type="entry name" value="ABC_transpr_LolD-like"/>
</dbReference>
<comment type="caution">
    <text evidence="5">The sequence shown here is derived from an EMBL/GenBank/DDBJ whole genome shotgun (WGS) entry which is preliminary data.</text>
</comment>
<dbReference type="EMBL" id="DVMN01000029">
    <property type="protein sequence ID" value="HIU20941.1"/>
    <property type="molecule type" value="Genomic_DNA"/>
</dbReference>
<evidence type="ECO:0000256" key="2">
    <source>
        <dbReference type="ARBA" id="ARBA00022741"/>
    </source>
</evidence>
<dbReference type="InterPro" id="IPR017911">
    <property type="entry name" value="MacB-like_ATP-bd"/>
</dbReference>
<dbReference type="PANTHER" id="PTHR24220:SF86">
    <property type="entry name" value="ABC TRANSPORTER ABCH.1"/>
    <property type="match status" value="1"/>
</dbReference>
<dbReference type="FunFam" id="3.40.50.300:FF:000032">
    <property type="entry name" value="Export ABC transporter ATP-binding protein"/>
    <property type="match status" value="1"/>
</dbReference>
<dbReference type="Gene3D" id="3.40.50.300">
    <property type="entry name" value="P-loop containing nucleotide triphosphate hydrolases"/>
    <property type="match status" value="1"/>
</dbReference>
<dbReference type="GO" id="GO:0098796">
    <property type="term" value="C:membrane protein complex"/>
    <property type="evidence" value="ECO:0007669"/>
    <property type="project" value="UniProtKB-ARBA"/>
</dbReference>
<organism evidence="5 6">
    <name type="scientific">Candidatus Limadaptatus stercorigallinarum</name>
    <dbReference type="NCBI Taxonomy" id="2840845"/>
    <lineage>
        <taxon>Bacteria</taxon>
        <taxon>Bacillati</taxon>
        <taxon>Bacillota</taxon>
        <taxon>Clostridia</taxon>
        <taxon>Eubacteriales</taxon>
        <taxon>Candidatus Limadaptatus</taxon>
    </lineage>
</organism>
<accession>A0A9D1HQU3</accession>
<sequence>MGIIDAKGIFHSYNGKDTVLNGIDLSVKKGEFLSVLGASGSGKTTLLSVLGGIERPTAGHVFVDGEDITECGERRRAVLRRSKIGFVFQFFNLAPYLTVEQNILVPVLLGGKGKKSVGKDLDALLELVGLADKRSSLPGKLSGGEQQRIAIARGLISHPEIILLDEPTGNLDSVNSEGIMRLLSQINSDFGTTIIQVTHNEKNALYGTRVITISDGKIVSSEDIPSRIRPEERSE</sequence>
<name>A0A9D1HQU3_9FIRM</name>
<reference evidence="5" key="2">
    <citation type="journal article" date="2021" name="PeerJ">
        <title>Extensive microbial diversity within the chicken gut microbiome revealed by metagenomics and culture.</title>
        <authorList>
            <person name="Gilroy R."/>
            <person name="Ravi A."/>
            <person name="Getino M."/>
            <person name="Pursley I."/>
            <person name="Horton D.L."/>
            <person name="Alikhan N.F."/>
            <person name="Baker D."/>
            <person name="Gharbi K."/>
            <person name="Hall N."/>
            <person name="Watson M."/>
            <person name="Adriaenssens E.M."/>
            <person name="Foster-Nyarko E."/>
            <person name="Jarju S."/>
            <person name="Secka A."/>
            <person name="Antonio M."/>
            <person name="Oren A."/>
            <person name="Chaudhuri R.R."/>
            <person name="La Ragione R."/>
            <person name="Hildebrand F."/>
            <person name="Pallen M.J."/>
        </authorList>
    </citation>
    <scope>NUCLEOTIDE SEQUENCE</scope>
    <source>
        <strain evidence="5">1063</strain>
    </source>
</reference>
<dbReference type="PROSITE" id="PS50893">
    <property type="entry name" value="ABC_TRANSPORTER_2"/>
    <property type="match status" value="1"/>
</dbReference>
<dbReference type="InterPro" id="IPR003439">
    <property type="entry name" value="ABC_transporter-like_ATP-bd"/>
</dbReference>
<reference evidence="5" key="1">
    <citation type="submission" date="2020-10" db="EMBL/GenBank/DDBJ databases">
        <authorList>
            <person name="Gilroy R."/>
        </authorList>
    </citation>
    <scope>NUCLEOTIDE SEQUENCE</scope>
    <source>
        <strain evidence="5">1063</strain>
    </source>
</reference>
<protein>
    <submittedName>
        <fullName evidence="5">ABC transporter ATP-binding protein</fullName>
    </submittedName>
</protein>
<dbReference type="GO" id="GO:0005886">
    <property type="term" value="C:plasma membrane"/>
    <property type="evidence" value="ECO:0007669"/>
    <property type="project" value="TreeGrafter"/>
</dbReference>
<dbReference type="CDD" id="cd03255">
    <property type="entry name" value="ABC_MJ0796_LolCDE_FtsE"/>
    <property type="match status" value="1"/>
</dbReference>
<gene>
    <name evidence="5" type="ORF">IAD51_01700</name>
</gene>
<dbReference type="GO" id="GO:0005524">
    <property type="term" value="F:ATP binding"/>
    <property type="evidence" value="ECO:0007669"/>
    <property type="project" value="UniProtKB-KW"/>
</dbReference>
<dbReference type="Pfam" id="PF00005">
    <property type="entry name" value="ABC_tran"/>
    <property type="match status" value="1"/>
</dbReference>
<dbReference type="SMART" id="SM00382">
    <property type="entry name" value="AAA"/>
    <property type="match status" value="1"/>
</dbReference>
<dbReference type="InterPro" id="IPR017871">
    <property type="entry name" value="ABC_transporter-like_CS"/>
</dbReference>
<dbReference type="AlphaFoldDB" id="A0A9D1HQU3"/>
<dbReference type="PROSITE" id="PS00211">
    <property type="entry name" value="ABC_TRANSPORTER_1"/>
    <property type="match status" value="1"/>
</dbReference>
<dbReference type="GO" id="GO:0022857">
    <property type="term" value="F:transmembrane transporter activity"/>
    <property type="evidence" value="ECO:0007669"/>
    <property type="project" value="TreeGrafter"/>
</dbReference>
<dbReference type="SUPFAM" id="SSF52540">
    <property type="entry name" value="P-loop containing nucleoside triphosphate hydrolases"/>
    <property type="match status" value="1"/>
</dbReference>
<dbReference type="InterPro" id="IPR027417">
    <property type="entry name" value="P-loop_NTPase"/>
</dbReference>
<evidence type="ECO:0000313" key="5">
    <source>
        <dbReference type="EMBL" id="HIU20941.1"/>
    </source>
</evidence>
<dbReference type="Proteomes" id="UP000824088">
    <property type="component" value="Unassembled WGS sequence"/>
</dbReference>
<dbReference type="GO" id="GO:0016887">
    <property type="term" value="F:ATP hydrolysis activity"/>
    <property type="evidence" value="ECO:0007669"/>
    <property type="project" value="InterPro"/>
</dbReference>